<feature type="domain" description="RDD" evidence="6">
    <location>
        <begin position="37"/>
        <end position="166"/>
    </location>
</feature>
<keyword evidence="8" id="KW-1185">Reference proteome</keyword>
<dbReference type="InterPro" id="IPR010432">
    <property type="entry name" value="RDD"/>
</dbReference>
<dbReference type="EMBL" id="BAABAU010000001">
    <property type="protein sequence ID" value="GAA4265335.1"/>
    <property type="molecule type" value="Genomic_DNA"/>
</dbReference>
<dbReference type="PANTHER" id="PTHR38480:SF1">
    <property type="entry name" value="SLR0254 PROTEIN"/>
    <property type="match status" value="1"/>
</dbReference>
<reference evidence="8" key="1">
    <citation type="journal article" date="2019" name="Int. J. Syst. Evol. Microbiol.">
        <title>The Global Catalogue of Microorganisms (GCM) 10K type strain sequencing project: providing services to taxonomists for standard genome sequencing and annotation.</title>
        <authorList>
            <consortium name="The Broad Institute Genomics Platform"/>
            <consortium name="The Broad Institute Genome Sequencing Center for Infectious Disease"/>
            <person name="Wu L."/>
            <person name="Ma J."/>
        </authorList>
    </citation>
    <scope>NUCLEOTIDE SEQUENCE [LARGE SCALE GENOMIC DNA]</scope>
    <source>
        <strain evidence="8">JCM 17442</strain>
    </source>
</reference>
<dbReference type="RefSeq" id="WP_344793874.1">
    <property type="nucleotide sequence ID" value="NZ_BAABAU010000001.1"/>
</dbReference>
<dbReference type="Pfam" id="PF06271">
    <property type="entry name" value="RDD"/>
    <property type="match status" value="1"/>
</dbReference>
<organism evidence="7 8">
    <name type="scientific">Frondihabitans peucedani</name>
    <dbReference type="NCBI Taxonomy" id="598626"/>
    <lineage>
        <taxon>Bacteria</taxon>
        <taxon>Bacillati</taxon>
        <taxon>Actinomycetota</taxon>
        <taxon>Actinomycetes</taxon>
        <taxon>Micrococcales</taxon>
        <taxon>Microbacteriaceae</taxon>
        <taxon>Frondihabitans</taxon>
    </lineage>
</organism>
<evidence type="ECO:0000256" key="1">
    <source>
        <dbReference type="ARBA" id="ARBA00004141"/>
    </source>
</evidence>
<keyword evidence="3 5" id="KW-1133">Transmembrane helix</keyword>
<feature type="transmembrane region" description="Helical" evidence="5">
    <location>
        <begin position="50"/>
        <end position="67"/>
    </location>
</feature>
<evidence type="ECO:0000256" key="5">
    <source>
        <dbReference type="SAM" id="Phobius"/>
    </source>
</evidence>
<comment type="caution">
    <text evidence="7">The sequence shown here is derived from an EMBL/GenBank/DDBJ whole genome shotgun (WGS) entry which is preliminary data.</text>
</comment>
<keyword evidence="2 5" id="KW-0812">Transmembrane</keyword>
<protein>
    <submittedName>
        <fullName evidence="7">RDD family protein</fullName>
    </submittedName>
</protein>
<comment type="subcellular location">
    <subcellularLocation>
        <location evidence="1">Membrane</location>
        <topology evidence="1">Multi-pass membrane protein</topology>
    </subcellularLocation>
</comment>
<sequence>MPGHRARPPAPPAFDTFDADDDELVTGEAVGLDLRPASFVPRLAGVAIDYATYVAVLVGLLLLLSLAAQRDLVDRSTGAALSVAIVVFSLVVIPTAVETVTQGRSLGKLAVGARVVRLDGGAITFRHAFTRALVGLLEIVATTGGVAVLVGLLNSRSRRLGDLLAGTYALNERPPKEGRVVYEVPEALRGWARTADVARLPDSLARRLSSFLQQAPRMVPASRMRVAAGLAAEATRFVSPLPATDPETFVVAVSALRRDRESRALAGEAAVLARLAPALEGLPAGFPRR</sequence>
<proteinExistence type="predicted"/>
<dbReference type="PANTHER" id="PTHR38480">
    <property type="entry name" value="SLR0254 PROTEIN"/>
    <property type="match status" value="1"/>
</dbReference>
<evidence type="ECO:0000256" key="2">
    <source>
        <dbReference type="ARBA" id="ARBA00022692"/>
    </source>
</evidence>
<evidence type="ECO:0000256" key="3">
    <source>
        <dbReference type="ARBA" id="ARBA00022989"/>
    </source>
</evidence>
<keyword evidence="4 5" id="KW-0472">Membrane</keyword>
<evidence type="ECO:0000313" key="8">
    <source>
        <dbReference type="Proteomes" id="UP001501594"/>
    </source>
</evidence>
<evidence type="ECO:0000313" key="7">
    <source>
        <dbReference type="EMBL" id="GAA4265335.1"/>
    </source>
</evidence>
<feature type="transmembrane region" description="Helical" evidence="5">
    <location>
        <begin position="79"/>
        <end position="97"/>
    </location>
</feature>
<dbReference type="Proteomes" id="UP001501594">
    <property type="component" value="Unassembled WGS sequence"/>
</dbReference>
<gene>
    <name evidence="7" type="ORF">GCM10022256_09470</name>
</gene>
<feature type="transmembrane region" description="Helical" evidence="5">
    <location>
        <begin position="132"/>
        <end position="153"/>
    </location>
</feature>
<accession>A0ABP8DZD6</accession>
<evidence type="ECO:0000259" key="6">
    <source>
        <dbReference type="Pfam" id="PF06271"/>
    </source>
</evidence>
<evidence type="ECO:0000256" key="4">
    <source>
        <dbReference type="ARBA" id="ARBA00023136"/>
    </source>
</evidence>
<name>A0ABP8DZD6_9MICO</name>